<evidence type="ECO:0000259" key="1">
    <source>
        <dbReference type="Pfam" id="PF01548"/>
    </source>
</evidence>
<dbReference type="InterPro" id="IPR002525">
    <property type="entry name" value="Transp_IS110-like_N"/>
</dbReference>
<dbReference type="InterPro" id="IPR047650">
    <property type="entry name" value="Transpos_IS110"/>
</dbReference>
<dbReference type="PANTHER" id="PTHR33055">
    <property type="entry name" value="TRANSPOSASE FOR INSERTION SEQUENCE ELEMENT IS1111A"/>
    <property type="match status" value="1"/>
</dbReference>
<feature type="domain" description="Transposase IS116/IS110/IS902 C-terminal" evidence="2">
    <location>
        <begin position="190"/>
        <end position="267"/>
    </location>
</feature>
<feature type="domain" description="Transposase IS110-like N-terminal" evidence="1">
    <location>
        <begin position="7"/>
        <end position="143"/>
    </location>
</feature>
<keyword evidence="4" id="KW-1185">Reference proteome</keyword>
<dbReference type="RefSeq" id="WP_239796026.1">
    <property type="nucleotide sequence ID" value="NZ_OU912926.1"/>
</dbReference>
<sequence>MQTFPNIGVDVAKDAVVVACAAQSFSTHSVTNQRTPLLAWLKSLPTGSRIGLESTGGYHELLADLAHAQGHVVFLLNPLDTKHYARAMGNRAKTDRVDAELIARLIAQEHTRLRPYAPPTADQRKLDRMIRRRANIVRIKSSLTLTMSNLSGFTTELKAVSNKLDALIAKIDSTMTAIAAHSPQHKEAQQRLQTIAGVGPVVGMALTNTMERVPFRNADAFVAFTGFDPRANDSGNKIGRRRLSKRGPAELRRLLFNAAMAAAKSKAWKPIYEHYRAQGWGTTAALVIIARKIARAAWSIHHYHSTFDPERITKMLDANHRISARTAVKFNSCRISNKAIYRAAAAFSDF</sequence>
<dbReference type="EMBL" id="OU912926">
    <property type="protein sequence ID" value="CAG9932014.1"/>
    <property type="molecule type" value="Genomic_DNA"/>
</dbReference>
<gene>
    <name evidence="3" type="ORF">NTG6680_0761</name>
</gene>
<dbReference type="PANTHER" id="PTHR33055:SF13">
    <property type="entry name" value="TRANSPOSASE"/>
    <property type="match status" value="1"/>
</dbReference>
<evidence type="ECO:0000259" key="2">
    <source>
        <dbReference type="Pfam" id="PF02371"/>
    </source>
</evidence>
<dbReference type="Pfam" id="PF02371">
    <property type="entry name" value="Transposase_20"/>
    <property type="match status" value="1"/>
</dbReference>
<proteinExistence type="predicted"/>
<accession>A0ABN8AJK2</accession>
<reference evidence="3 4" key="1">
    <citation type="submission" date="2021-10" db="EMBL/GenBank/DDBJ databases">
        <authorList>
            <person name="Koch H."/>
        </authorList>
    </citation>
    <scope>NUCLEOTIDE SEQUENCE [LARGE SCALE GENOMIC DNA]</scope>
    <source>
        <strain evidence="3">6680</strain>
    </source>
</reference>
<dbReference type="Pfam" id="PF01548">
    <property type="entry name" value="DEDD_Tnp_IS110"/>
    <property type="match status" value="1"/>
</dbReference>
<evidence type="ECO:0000313" key="3">
    <source>
        <dbReference type="EMBL" id="CAG9932014.1"/>
    </source>
</evidence>
<evidence type="ECO:0000313" key="4">
    <source>
        <dbReference type="Proteomes" id="UP000839052"/>
    </source>
</evidence>
<name>A0ABN8AJK2_9PROT</name>
<organism evidence="3 4">
    <name type="scientific">Candidatus Nitrotoga arctica</name>
    <dbReference type="NCBI Taxonomy" id="453162"/>
    <lineage>
        <taxon>Bacteria</taxon>
        <taxon>Pseudomonadati</taxon>
        <taxon>Pseudomonadota</taxon>
        <taxon>Betaproteobacteria</taxon>
        <taxon>Nitrosomonadales</taxon>
        <taxon>Gallionellaceae</taxon>
        <taxon>Candidatus Nitrotoga</taxon>
    </lineage>
</organism>
<dbReference type="InterPro" id="IPR003346">
    <property type="entry name" value="Transposase_20"/>
</dbReference>
<dbReference type="Proteomes" id="UP000839052">
    <property type="component" value="Chromosome"/>
</dbReference>
<dbReference type="NCBIfam" id="NF033542">
    <property type="entry name" value="transpos_IS110"/>
    <property type="match status" value="1"/>
</dbReference>
<protein>
    <submittedName>
        <fullName evidence="3">Transposase</fullName>
    </submittedName>
</protein>